<evidence type="ECO:0000313" key="1">
    <source>
        <dbReference type="EMBL" id="KDD65803.1"/>
    </source>
</evidence>
<sequence length="40" mass="4247">MLLLKASASGFVCGLISGRALKFYRLLLALQAKRPQIAAG</sequence>
<reference evidence="1 2" key="1">
    <citation type="submission" date="2013-12" db="EMBL/GenBank/DDBJ databases">
        <authorList>
            <person name="Formusa P.A."/>
            <person name="Habash M."/>
            <person name="Lee H."/>
            <person name="Trevors J.T."/>
        </authorList>
    </citation>
    <scope>NUCLEOTIDE SEQUENCE [LARGE SCALE GENOMIC DNA]</scope>
    <source>
        <strain evidence="1 2">PD30</strain>
    </source>
</reference>
<gene>
    <name evidence="1" type="ORF">V466_27400</name>
</gene>
<accession>A0A059KUP8</accession>
<evidence type="ECO:0000313" key="2">
    <source>
        <dbReference type="Proteomes" id="UP000026739"/>
    </source>
</evidence>
<proteinExistence type="predicted"/>
<organism evidence="1 2">
    <name type="scientific">Pseudomonas mandelii PD30</name>
    <dbReference type="NCBI Taxonomy" id="1419583"/>
    <lineage>
        <taxon>Bacteria</taxon>
        <taxon>Pseudomonadati</taxon>
        <taxon>Pseudomonadota</taxon>
        <taxon>Gammaproteobacteria</taxon>
        <taxon>Pseudomonadales</taxon>
        <taxon>Pseudomonadaceae</taxon>
        <taxon>Pseudomonas</taxon>
    </lineage>
</organism>
<dbReference type="EMBL" id="AZQQ01000106">
    <property type="protein sequence ID" value="KDD65803.1"/>
    <property type="molecule type" value="Genomic_DNA"/>
</dbReference>
<dbReference type="AlphaFoldDB" id="A0A059KUP8"/>
<name>A0A059KUP8_9PSED</name>
<protein>
    <submittedName>
        <fullName evidence="1">Uncharacterized protein</fullName>
    </submittedName>
</protein>
<comment type="caution">
    <text evidence="1">The sequence shown here is derived from an EMBL/GenBank/DDBJ whole genome shotgun (WGS) entry which is preliminary data.</text>
</comment>
<dbReference type="Proteomes" id="UP000026739">
    <property type="component" value="Unassembled WGS sequence"/>
</dbReference>